<dbReference type="AlphaFoldDB" id="A0A494TN62"/>
<evidence type="ECO:0000313" key="3">
    <source>
        <dbReference type="EMBL" id="AYJ87301.1"/>
    </source>
</evidence>
<name>A0A494TN62_SPHPE</name>
<gene>
    <name evidence="3" type="ORF">D3Y57_16885</name>
</gene>
<evidence type="ECO:0000259" key="2">
    <source>
        <dbReference type="Pfam" id="PF17152"/>
    </source>
</evidence>
<organism evidence="3 4">
    <name type="scientific">Sphingomonas paeninsulae</name>
    <dbReference type="NCBI Taxonomy" id="2319844"/>
    <lineage>
        <taxon>Bacteria</taxon>
        <taxon>Pseudomonadati</taxon>
        <taxon>Pseudomonadota</taxon>
        <taxon>Alphaproteobacteria</taxon>
        <taxon>Sphingomonadales</taxon>
        <taxon>Sphingomonadaceae</taxon>
        <taxon>Sphingomonas</taxon>
    </lineage>
</organism>
<protein>
    <recommendedName>
        <fullName evidence="2">Periplasmic sensor domain-containing protein</fullName>
    </recommendedName>
</protein>
<feature type="transmembrane region" description="Helical" evidence="1">
    <location>
        <begin position="21"/>
        <end position="43"/>
    </location>
</feature>
<dbReference type="KEGG" id="spha:D3Y57_16885"/>
<proteinExistence type="predicted"/>
<evidence type="ECO:0000256" key="1">
    <source>
        <dbReference type="SAM" id="Phobius"/>
    </source>
</evidence>
<dbReference type="Proteomes" id="UP000276254">
    <property type="component" value="Chromosome"/>
</dbReference>
<feature type="domain" description="Periplasmic sensor" evidence="2">
    <location>
        <begin position="43"/>
        <end position="138"/>
    </location>
</feature>
<sequence length="152" mass="16113">MRPRANTLQKMLTRVHLRVTLFAVGMAGLSVLLVGFATMTAFAGENLSLIAKTASYSVAPALVFNDAAAAQEALQPLAATPGVGLIVVEDSSLRNFVSVSSPRDQSWMVAPWIQAQIVPGTRTETIMREGQRIGSVRVTGDASVIGRYLIAG</sequence>
<keyword evidence="1" id="KW-0812">Transmembrane</keyword>
<dbReference type="InterPro" id="IPR033417">
    <property type="entry name" value="CHASE8"/>
</dbReference>
<dbReference type="EMBL" id="CP032829">
    <property type="protein sequence ID" value="AYJ87301.1"/>
    <property type="molecule type" value="Genomic_DNA"/>
</dbReference>
<keyword evidence="4" id="KW-1185">Reference proteome</keyword>
<reference evidence="3 4" key="1">
    <citation type="submission" date="2018-09" db="EMBL/GenBank/DDBJ databases">
        <title>Sphingomonas peninsula sp. nov., isolated from fildes peninsula, Antarctic soil.</title>
        <authorList>
            <person name="Yingchao G."/>
        </authorList>
    </citation>
    <scope>NUCLEOTIDE SEQUENCE [LARGE SCALE GENOMIC DNA]</scope>
    <source>
        <strain evidence="3 4">YZ-8</strain>
    </source>
</reference>
<evidence type="ECO:0000313" key="4">
    <source>
        <dbReference type="Proteomes" id="UP000276254"/>
    </source>
</evidence>
<keyword evidence="1" id="KW-0472">Membrane</keyword>
<dbReference type="Pfam" id="PF17152">
    <property type="entry name" value="CHASE8"/>
    <property type="match status" value="1"/>
</dbReference>
<keyword evidence="1" id="KW-1133">Transmembrane helix</keyword>
<accession>A0A494TN62</accession>